<dbReference type="InterPro" id="IPR001789">
    <property type="entry name" value="Sig_transdc_resp-reg_receiver"/>
</dbReference>
<keyword evidence="1 6" id="KW-0597">Phosphoprotein</keyword>
<dbReference type="InterPro" id="IPR016032">
    <property type="entry name" value="Sig_transdc_resp-reg_C-effctor"/>
</dbReference>
<dbReference type="CDD" id="cd17625">
    <property type="entry name" value="REC_OmpR_DrrD-like"/>
    <property type="match status" value="1"/>
</dbReference>
<evidence type="ECO:0000256" key="2">
    <source>
        <dbReference type="ARBA" id="ARBA00023012"/>
    </source>
</evidence>
<dbReference type="PROSITE" id="PS50110">
    <property type="entry name" value="RESPONSE_REGULATORY"/>
    <property type="match status" value="1"/>
</dbReference>
<dbReference type="SUPFAM" id="SSF52172">
    <property type="entry name" value="CheY-like"/>
    <property type="match status" value="1"/>
</dbReference>
<dbReference type="EMBL" id="PFWL01000095">
    <property type="protein sequence ID" value="PJA55700.1"/>
    <property type="molecule type" value="Genomic_DNA"/>
</dbReference>
<dbReference type="SMART" id="SM00862">
    <property type="entry name" value="Trans_reg_C"/>
    <property type="match status" value="1"/>
</dbReference>
<dbReference type="FunFam" id="1.10.10.10:FF:000005">
    <property type="entry name" value="Two-component system response regulator"/>
    <property type="match status" value="1"/>
</dbReference>
<dbReference type="PROSITE" id="PS51755">
    <property type="entry name" value="OMPR_PHOB"/>
    <property type="match status" value="1"/>
</dbReference>
<proteinExistence type="predicted"/>
<keyword evidence="2" id="KW-0902">Two-component regulatory system</keyword>
<keyword evidence="3" id="KW-0805">Transcription regulation</keyword>
<dbReference type="InterPro" id="IPR001867">
    <property type="entry name" value="OmpR/PhoB-type_DNA-bd"/>
</dbReference>
<feature type="domain" description="Response regulatory" evidence="8">
    <location>
        <begin position="2"/>
        <end position="116"/>
    </location>
</feature>
<dbReference type="InterPro" id="IPR011006">
    <property type="entry name" value="CheY-like_superfamily"/>
</dbReference>
<evidence type="ECO:0000256" key="6">
    <source>
        <dbReference type="PROSITE-ProRule" id="PRU00169"/>
    </source>
</evidence>
<keyword evidence="5" id="KW-0804">Transcription</keyword>
<dbReference type="GO" id="GO:0000156">
    <property type="term" value="F:phosphorelay response regulator activity"/>
    <property type="evidence" value="ECO:0007669"/>
    <property type="project" value="TreeGrafter"/>
</dbReference>
<accession>A0A2M7XYI7</accession>
<dbReference type="PANTHER" id="PTHR48111:SF22">
    <property type="entry name" value="REGULATOR OF RPOS"/>
    <property type="match status" value="1"/>
</dbReference>
<feature type="DNA-binding region" description="OmpR/PhoB-type" evidence="7">
    <location>
        <begin position="124"/>
        <end position="224"/>
    </location>
</feature>
<dbReference type="GO" id="GO:0006355">
    <property type="term" value="P:regulation of DNA-templated transcription"/>
    <property type="evidence" value="ECO:0007669"/>
    <property type="project" value="InterPro"/>
</dbReference>
<sequence>MRILVVEDEHRIASSIKKGLEQERYAVDIAYTGPDGFDLASTEDYDGIILDIMLPEMNGIEICKNLRQNKIHTPILMLTAKGQTEDKVAGLDSGADDYMTKPFSFDELLARIRALTRRKGVVLSTDLSVGGLILNKKLYSVKRDDAEIKLSSKEFSLLEYLITNKNTIITKDQIISHVWDYDTDILPNTIEVYIKNLRNKIEKPFKTRKPLIHTVRGFGYKIGEK</sequence>
<evidence type="ECO:0000259" key="8">
    <source>
        <dbReference type="PROSITE" id="PS50110"/>
    </source>
</evidence>
<evidence type="ECO:0000256" key="4">
    <source>
        <dbReference type="ARBA" id="ARBA00023125"/>
    </source>
</evidence>
<evidence type="ECO:0000313" key="11">
    <source>
        <dbReference type="Proteomes" id="UP000229647"/>
    </source>
</evidence>
<keyword evidence="4 7" id="KW-0238">DNA-binding</keyword>
<name>A0A2M7XYI7_9BACT</name>
<evidence type="ECO:0000313" key="10">
    <source>
        <dbReference type="EMBL" id="PJA55700.1"/>
    </source>
</evidence>
<evidence type="ECO:0000259" key="9">
    <source>
        <dbReference type="PROSITE" id="PS51755"/>
    </source>
</evidence>
<evidence type="ECO:0000256" key="5">
    <source>
        <dbReference type="ARBA" id="ARBA00023163"/>
    </source>
</evidence>
<protein>
    <submittedName>
        <fullName evidence="10">DNA-binding response regulator</fullName>
    </submittedName>
</protein>
<dbReference type="InterPro" id="IPR036388">
    <property type="entry name" value="WH-like_DNA-bd_sf"/>
</dbReference>
<evidence type="ECO:0000256" key="3">
    <source>
        <dbReference type="ARBA" id="ARBA00023015"/>
    </source>
</evidence>
<feature type="domain" description="OmpR/PhoB-type" evidence="9">
    <location>
        <begin position="124"/>
        <end position="224"/>
    </location>
</feature>
<dbReference type="Gene3D" id="6.10.250.690">
    <property type="match status" value="1"/>
</dbReference>
<dbReference type="Proteomes" id="UP000229647">
    <property type="component" value="Unassembled WGS sequence"/>
</dbReference>
<gene>
    <name evidence="10" type="ORF">CO165_02175</name>
</gene>
<dbReference type="InterPro" id="IPR039420">
    <property type="entry name" value="WalR-like"/>
</dbReference>
<dbReference type="GO" id="GO:0005829">
    <property type="term" value="C:cytosol"/>
    <property type="evidence" value="ECO:0007669"/>
    <property type="project" value="TreeGrafter"/>
</dbReference>
<organism evidence="10 11">
    <name type="scientific">Candidatus Roizmanbacteria bacterium CG_4_9_14_3_um_filter_33_18</name>
    <dbReference type="NCBI Taxonomy" id="1974841"/>
    <lineage>
        <taxon>Bacteria</taxon>
        <taxon>Candidatus Roizmaniibacteriota</taxon>
    </lineage>
</organism>
<dbReference type="SUPFAM" id="SSF46894">
    <property type="entry name" value="C-terminal effector domain of the bipartite response regulators"/>
    <property type="match status" value="1"/>
</dbReference>
<dbReference type="AlphaFoldDB" id="A0A2M7XYI7"/>
<evidence type="ECO:0000256" key="1">
    <source>
        <dbReference type="ARBA" id="ARBA00022553"/>
    </source>
</evidence>
<dbReference type="Gene3D" id="1.10.10.10">
    <property type="entry name" value="Winged helix-like DNA-binding domain superfamily/Winged helix DNA-binding domain"/>
    <property type="match status" value="1"/>
</dbReference>
<dbReference type="SMART" id="SM00448">
    <property type="entry name" value="REC"/>
    <property type="match status" value="1"/>
</dbReference>
<dbReference type="FunFam" id="3.40.50.2300:FF:000001">
    <property type="entry name" value="DNA-binding response regulator PhoB"/>
    <property type="match status" value="1"/>
</dbReference>
<dbReference type="Gene3D" id="3.40.50.2300">
    <property type="match status" value="1"/>
</dbReference>
<dbReference type="GO" id="GO:0000976">
    <property type="term" value="F:transcription cis-regulatory region binding"/>
    <property type="evidence" value="ECO:0007669"/>
    <property type="project" value="TreeGrafter"/>
</dbReference>
<comment type="caution">
    <text evidence="10">The sequence shown here is derived from an EMBL/GenBank/DDBJ whole genome shotgun (WGS) entry which is preliminary data.</text>
</comment>
<dbReference type="CDD" id="cd00383">
    <property type="entry name" value="trans_reg_C"/>
    <property type="match status" value="1"/>
</dbReference>
<dbReference type="GO" id="GO:0032993">
    <property type="term" value="C:protein-DNA complex"/>
    <property type="evidence" value="ECO:0007669"/>
    <property type="project" value="TreeGrafter"/>
</dbReference>
<evidence type="ECO:0000256" key="7">
    <source>
        <dbReference type="PROSITE-ProRule" id="PRU01091"/>
    </source>
</evidence>
<dbReference type="Pfam" id="PF00072">
    <property type="entry name" value="Response_reg"/>
    <property type="match status" value="1"/>
</dbReference>
<dbReference type="Pfam" id="PF00486">
    <property type="entry name" value="Trans_reg_C"/>
    <property type="match status" value="1"/>
</dbReference>
<feature type="modified residue" description="4-aspartylphosphate" evidence="6">
    <location>
        <position position="51"/>
    </location>
</feature>
<reference evidence="11" key="1">
    <citation type="submission" date="2017-09" db="EMBL/GenBank/DDBJ databases">
        <title>Depth-based differentiation of microbial function through sediment-hosted aquifers and enrichment of novel symbionts in the deep terrestrial subsurface.</title>
        <authorList>
            <person name="Probst A.J."/>
            <person name="Ladd B."/>
            <person name="Jarett J.K."/>
            <person name="Geller-Mcgrath D.E."/>
            <person name="Sieber C.M.K."/>
            <person name="Emerson J.B."/>
            <person name="Anantharaman K."/>
            <person name="Thomas B.C."/>
            <person name="Malmstrom R."/>
            <person name="Stieglmeier M."/>
            <person name="Klingl A."/>
            <person name="Woyke T."/>
            <person name="Ryan C.M."/>
            <person name="Banfield J.F."/>
        </authorList>
    </citation>
    <scope>NUCLEOTIDE SEQUENCE [LARGE SCALE GENOMIC DNA]</scope>
</reference>
<dbReference type="PANTHER" id="PTHR48111">
    <property type="entry name" value="REGULATOR OF RPOS"/>
    <property type="match status" value="1"/>
</dbReference>